<dbReference type="CDD" id="cd00093">
    <property type="entry name" value="HTH_XRE"/>
    <property type="match status" value="1"/>
</dbReference>
<evidence type="ECO:0000259" key="2">
    <source>
        <dbReference type="PROSITE" id="PS50943"/>
    </source>
</evidence>
<dbReference type="PANTHER" id="PTHR46558:SF11">
    <property type="entry name" value="HTH-TYPE TRANSCRIPTIONAL REGULATOR XRE"/>
    <property type="match status" value="1"/>
</dbReference>
<dbReference type="PROSITE" id="PS50943">
    <property type="entry name" value="HTH_CROC1"/>
    <property type="match status" value="1"/>
</dbReference>
<name>A0A412AV81_9FIRM</name>
<sequence>MKDRIKAIRKHKNMKQAEFAQVLGIKPNTVTSYETGLRVPSDAVITSICREFNVSEHWLRTGEGDMFIQLSEDADFIRVMTEIQVSDDELIKSILMAYWDLPDDKKAAIRDLVDGILKRYSKKENAGQ</sequence>
<dbReference type="InterPro" id="IPR001387">
    <property type="entry name" value="Cro/C1-type_HTH"/>
</dbReference>
<keyword evidence="1" id="KW-0238">DNA-binding</keyword>
<dbReference type="PANTHER" id="PTHR46558">
    <property type="entry name" value="TRACRIPTIONAL REGULATORY PROTEIN-RELATED-RELATED"/>
    <property type="match status" value="1"/>
</dbReference>
<dbReference type="Pfam" id="PF01381">
    <property type="entry name" value="HTH_3"/>
    <property type="match status" value="1"/>
</dbReference>
<organism evidence="3 4">
    <name type="scientific">[Clostridium] leptum</name>
    <dbReference type="NCBI Taxonomy" id="1535"/>
    <lineage>
        <taxon>Bacteria</taxon>
        <taxon>Bacillati</taxon>
        <taxon>Bacillota</taxon>
        <taxon>Clostridia</taxon>
        <taxon>Eubacteriales</taxon>
        <taxon>Oscillospiraceae</taxon>
        <taxon>Oscillospiraceae incertae sedis</taxon>
    </lineage>
</organism>
<proteinExistence type="predicted"/>
<gene>
    <name evidence="3" type="ORF">DWY99_11535</name>
</gene>
<protein>
    <submittedName>
        <fullName evidence="3">XRE family transcriptional regulator</fullName>
    </submittedName>
</protein>
<comment type="caution">
    <text evidence="3">The sequence shown here is derived from an EMBL/GenBank/DDBJ whole genome shotgun (WGS) entry which is preliminary data.</text>
</comment>
<dbReference type="Proteomes" id="UP000284751">
    <property type="component" value="Unassembled WGS sequence"/>
</dbReference>
<dbReference type="Gene3D" id="1.10.260.40">
    <property type="entry name" value="lambda repressor-like DNA-binding domains"/>
    <property type="match status" value="1"/>
</dbReference>
<dbReference type="GO" id="GO:0003677">
    <property type="term" value="F:DNA binding"/>
    <property type="evidence" value="ECO:0007669"/>
    <property type="project" value="UniProtKB-KW"/>
</dbReference>
<evidence type="ECO:0000313" key="4">
    <source>
        <dbReference type="Proteomes" id="UP000284751"/>
    </source>
</evidence>
<reference evidence="3 4" key="1">
    <citation type="submission" date="2018-08" db="EMBL/GenBank/DDBJ databases">
        <title>A genome reference for cultivated species of the human gut microbiota.</title>
        <authorList>
            <person name="Zou Y."/>
            <person name="Xue W."/>
            <person name="Luo G."/>
        </authorList>
    </citation>
    <scope>NUCLEOTIDE SEQUENCE [LARGE SCALE GENOMIC DNA]</scope>
    <source>
        <strain evidence="3 4">AF28-26</strain>
    </source>
</reference>
<evidence type="ECO:0000256" key="1">
    <source>
        <dbReference type="ARBA" id="ARBA00023125"/>
    </source>
</evidence>
<dbReference type="InterPro" id="IPR010982">
    <property type="entry name" value="Lambda_DNA-bd_dom_sf"/>
</dbReference>
<dbReference type="EMBL" id="QRTC01000054">
    <property type="protein sequence ID" value="RGQ36358.1"/>
    <property type="molecule type" value="Genomic_DNA"/>
</dbReference>
<dbReference type="SUPFAM" id="SSF47413">
    <property type="entry name" value="lambda repressor-like DNA-binding domains"/>
    <property type="match status" value="1"/>
</dbReference>
<feature type="domain" description="HTH cro/C1-type" evidence="2">
    <location>
        <begin position="5"/>
        <end position="59"/>
    </location>
</feature>
<dbReference type="AlphaFoldDB" id="A0A412AV81"/>
<accession>A0A412AV81</accession>
<dbReference type="SMART" id="SM00530">
    <property type="entry name" value="HTH_XRE"/>
    <property type="match status" value="1"/>
</dbReference>
<evidence type="ECO:0000313" key="3">
    <source>
        <dbReference type="EMBL" id="RGQ36358.1"/>
    </source>
</evidence>